<comment type="caution">
    <text evidence="3">The sequence shown here is derived from an EMBL/GenBank/DDBJ whole genome shotgun (WGS) entry which is preliminary data.</text>
</comment>
<evidence type="ECO:0000256" key="1">
    <source>
        <dbReference type="SAM" id="MobiDB-lite"/>
    </source>
</evidence>
<dbReference type="Pfam" id="PF05257">
    <property type="entry name" value="CHAP"/>
    <property type="match status" value="1"/>
</dbReference>
<name>A0A940MT36_9PROT</name>
<gene>
    <name evidence="3" type="ORF">J5Y10_09020</name>
</gene>
<dbReference type="SUPFAM" id="SSF54001">
    <property type="entry name" value="Cysteine proteinases"/>
    <property type="match status" value="1"/>
</dbReference>
<dbReference type="RefSeq" id="WP_209372813.1">
    <property type="nucleotide sequence ID" value="NZ_JAGIZA010000004.1"/>
</dbReference>
<dbReference type="AlphaFoldDB" id="A0A940MT36"/>
<evidence type="ECO:0000259" key="2">
    <source>
        <dbReference type="PROSITE" id="PS50911"/>
    </source>
</evidence>
<evidence type="ECO:0000313" key="4">
    <source>
        <dbReference type="Proteomes" id="UP000677537"/>
    </source>
</evidence>
<reference evidence="3" key="1">
    <citation type="submission" date="2021-03" db="EMBL/GenBank/DDBJ databases">
        <authorList>
            <person name="So Y."/>
        </authorList>
    </citation>
    <scope>NUCLEOTIDE SEQUENCE</scope>
    <source>
        <strain evidence="3">SG15</strain>
    </source>
</reference>
<dbReference type="PROSITE" id="PS50911">
    <property type="entry name" value="CHAP"/>
    <property type="match status" value="1"/>
</dbReference>
<proteinExistence type="predicted"/>
<dbReference type="EMBL" id="JAGIZA010000004">
    <property type="protein sequence ID" value="MBP0492919.1"/>
    <property type="molecule type" value="Genomic_DNA"/>
</dbReference>
<dbReference type="InterPro" id="IPR007921">
    <property type="entry name" value="CHAP_dom"/>
</dbReference>
<protein>
    <submittedName>
        <fullName evidence="3">CHAP domain-containing protein</fullName>
    </submittedName>
</protein>
<feature type="compositionally biased region" description="Polar residues" evidence="1">
    <location>
        <begin position="7"/>
        <end position="18"/>
    </location>
</feature>
<keyword evidence="4" id="KW-1185">Reference proteome</keyword>
<feature type="region of interest" description="Disordered" evidence="1">
    <location>
        <begin position="1"/>
        <end position="58"/>
    </location>
</feature>
<sequence length="244" mass="25719">MMLAPELSSTAEASSTQRGGAKHVSARSAPAAQNGRAVAVRSARGNVTKAASRQVSRSEAPREYASYGGYISCVPYARMVTGMNVSGNGGTWWNNAAGAYARGNRPEPGSVLVFRASGGMRSGHVAVVERQVSAREITIHHANWEGPGIRKGTVTRNISVVDVSDANDWTAVRVQVGHDSGSYGRTYATYGFIFNRPDGAPAQRGPIMVRNGRGMQEVAEAPATSSHLRFINTSVGGLGVEGSR</sequence>
<dbReference type="Proteomes" id="UP000677537">
    <property type="component" value="Unassembled WGS sequence"/>
</dbReference>
<accession>A0A940MT36</accession>
<evidence type="ECO:0000313" key="3">
    <source>
        <dbReference type="EMBL" id="MBP0492919.1"/>
    </source>
</evidence>
<dbReference type="InterPro" id="IPR038765">
    <property type="entry name" value="Papain-like_cys_pep_sf"/>
</dbReference>
<organism evidence="3 4">
    <name type="scientific">Roseomonas indoligenes</name>
    <dbReference type="NCBI Taxonomy" id="2820811"/>
    <lineage>
        <taxon>Bacteria</taxon>
        <taxon>Pseudomonadati</taxon>
        <taxon>Pseudomonadota</taxon>
        <taxon>Alphaproteobacteria</taxon>
        <taxon>Acetobacterales</taxon>
        <taxon>Roseomonadaceae</taxon>
        <taxon>Roseomonas</taxon>
    </lineage>
</organism>
<feature type="domain" description="Peptidase C51" evidence="2">
    <location>
        <begin position="48"/>
        <end position="173"/>
    </location>
</feature>
<dbReference type="Gene3D" id="3.90.1720.10">
    <property type="entry name" value="endopeptidase domain like (from Nostoc punctiforme)"/>
    <property type="match status" value="1"/>
</dbReference>